<dbReference type="GO" id="GO:0008237">
    <property type="term" value="F:metallopeptidase activity"/>
    <property type="evidence" value="ECO:0007669"/>
    <property type="project" value="UniProtKB-KW"/>
</dbReference>
<dbReference type="InterPro" id="IPR003675">
    <property type="entry name" value="Rce1/LyrA-like_dom"/>
</dbReference>
<feature type="transmembrane region" description="Helical" evidence="1">
    <location>
        <begin position="135"/>
        <end position="159"/>
    </location>
</feature>
<feature type="transmembrane region" description="Helical" evidence="1">
    <location>
        <begin position="215"/>
        <end position="237"/>
    </location>
</feature>
<evidence type="ECO:0000259" key="2">
    <source>
        <dbReference type="Pfam" id="PF02517"/>
    </source>
</evidence>
<protein>
    <submittedName>
        <fullName evidence="3">CPBP family intramembrane metalloprotease</fullName>
    </submittedName>
</protein>
<name>A0A4D6H6H6_9EURY</name>
<reference evidence="3 4" key="1">
    <citation type="journal article" date="2019" name="Nat. Commun.">
        <title>A new type of DNA phosphorothioation-based antiviral system in archaea.</title>
        <authorList>
            <person name="Xiong L."/>
            <person name="Liu S."/>
            <person name="Chen S."/>
            <person name="Xiao Y."/>
            <person name="Zhu B."/>
            <person name="Gao Y."/>
            <person name="Zhang Y."/>
            <person name="Chen B."/>
            <person name="Luo J."/>
            <person name="Deng Z."/>
            <person name="Chen X."/>
            <person name="Wang L."/>
            <person name="Chen S."/>
        </authorList>
    </citation>
    <scope>NUCLEOTIDE SEQUENCE [LARGE SCALE GENOMIC DNA]</scope>
    <source>
        <strain evidence="3 4">CGMCC 1.10331</strain>
        <plasmid evidence="3 4">unnamed2</plasmid>
    </source>
</reference>
<accession>A0A4D6H6H6</accession>
<keyword evidence="3" id="KW-0482">Metalloprotease</keyword>
<feature type="transmembrane region" description="Helical" evidence="1">
    <location>
        <begin position="171"/>
        <end position="203"/>
    </location>
</feature>
<proteinExistence type="predicted"/>
<keyword evidence="3" id="KW-0378">Hydrolase</keyword>
<evidence type="ECO:0000313" key="3">
    <source>
        <dbReference type="EMBL" id="QCC49340.1"/>
    </source>
</evidence>
<organism evidence="3 4">
    <name type="scientific">Halobellus limi</name>
    <dbReference type="NCBI Taxonomy" id="699433"/>
    <lineage>
        <taxon>Archaea</taxon>
        <taxon>Methanobacteriati</taxon>
        <taxon>Methanobacteriota</taxon>
        <taxon>Stenosarchaea group</taxon>
        <taxon>Halobacteria</taxon>
        <taxon>Halobacteriales</taxon>
        <taxon>Haloferacaceae</taxon>
        <taxon>Halobellus</taxon>
    </lineage>
</organism>
<dbReference type="KEGG" id="hlm:DV707_16410"/>
<keyword evidence="1" id="KW-0472">Membrane</keyword>
<dbReference type="GO" id="GO:0006508">
    <property type="term" value="P:proteolysis"/>
    <property type="evidence" value="ECO:0007669"/>
    <property type="project" value="UniProtKB-KW"/>
</dbReference>
<evidence type="ECO:0000313" key="4">
    <source>
        <dbReference type="Proteomes" id="UP000296733"/>
    </source>
</evidence>
<evidence type="ECO:0000256" key="1">
    <source>
        <dbReference type="SAM" id="Phobius"/>
    </source>
</evidence>
<keyword evidence="3" id="KW-0645">Protease</keyword>
<feature type="domain" description="CAAX prenyl protease 2/Lysostaphin resistance protein A-like" evidence="2">
    <location>
        <begin position="139"/>
        <end position="226"/>
    </location>
</feature>
<keyword evidence="1" id="KW-0812">Transmembrane</keyword>
<gene>
    <name evidence="3" type="ORF">DV707_16410</name>
</gene>
<dbReference type="GeneID" id="39859703"/>
<feature type="transmembrane region" description="Helical" evidence="1">
    <location>
        <begin position="21"/>
        <end position="43"/>
    </location>
</feature>
<dbReference type="GO" id="GO:0080120">
    <property type="term" value="P:CAAX-box protein maturation"/>
    <property type="evidence" value="ECO:0007669"/>
    <property type="project" value="UniProtKB-ARBA"/>
</dbReference>
<dbReference type="OrthoDB" id="170198at2157"/>
<dbReference type="RefSeq" id="WP_103992642.1">
    <property type="nucleotide sequence ID" value="NZ_CP031313.1"/>
</dbReference>
<geneLocation type="plasmid" evidence="3">
    <name>unnamed2</name>
</geneLocation>
<keyword evidence="3" id="KW-0614">Plasmid</keyword>
<dbReference type="Pfam" id="PF02517">
    <property type="entry name" value="Rce1-like"/>
    <property type="match status" value="1"/>
</dbReference>
<sequence length="238" mass="24569">MMPGTIPGGQLQRNAAALDNHVLIGLIAAVLPVPLAIAFGLGYQAVAPGTEYGVVGKNVSYGFSSLLVISGVYVLFSPAARAVAFRFDRPSKDEAAWALLGFPIGTALYLGASAATQAAGLTMSGYEYTLSDPVVIGAVVFGAVLVSPLAEEVLFRGVVLGTLLGRGIHPVVAGGVAIMTFGLIHVSLLGIAGVITMCAWAIVPTALRLRFDSLSGAWFVHQLNNIWGYIVVVAFGLG</sequence>
<dbReference type="Proteomes" id="UP000296733">
    <property type="component" value="Plasmid unnamed2"/>
</dbReference>
<feature type="transmembrane region" description="Helical" evidence="1">
    <location>
        <begin position="96"/>
        <end position="115"/>
    </location>
</feature>
<dbReference type="EMBL" id="CP031313">
    <property type="protein sequence ID" value="QCC49340.1"/>
    <property type="molecule type" value="Genomic_DNA"/>
</dbReference>
<dbReference type="GO" id="GO:0004175">
    <property type="term" value="F:endopeptidase activity"/>
    <property type="evidence" value="ECO:0007669"/>
    <property type="project" value="UniProtKB-ARBA"/>
</dbReference>
<keyword evidence="1" id="KW-1133">Transmembrane helix</keyword>
<dbReference type="AlphaFoldDB" id="A0A4D6H6H6"/>
<feature type="transmembrane region" description="Helical" evidence="1">
    <location>
        <begin position="63"/>
        <end position="84"/>
    </location>
</feature>